<evidence type="ECO:0000256" key="1">
    <source>
        <dbReference type="PIRSR" id="PIRSR634015-1"/>
    </source>
</evidence>
<feature type="domain" description="Peptidase M1 membrane alanine aminopeptidase" evidence="4">
    <location>
        <begin position="347"/>
        <end position="497"/>
    </location>
</feature>
<name>A0A1E5UFW7_9FLAO</name>
<dbReference type="RefSeq" id="WP_069797470.1">
    <property type="nucleotide sequence ID" value="NZ_CP034157.1"/>
</dbReference>
<organism evidence="5 6">
    <name type="scientific">Cloacibacterium normanense</name>
    <dbReference type="NCBI Taxonomy" id="237258"/>
    <lineage>
        <taxon>Bacteria</taxon>
        <taxon>Pseudomonadati</taxon>
        <taxon>Bacteroidota</taxon>
        <taxon>Flavobacteriia</taxon>
        <taxon>Flavobacteriales</taxon>
        <taxon>Weeksellaceae</taxon>
    </lineage>
</organism>
<evidence type="ECO:0000259" key="4">
    <source>
        <dbReference type="Pfam" id="PF01433"/>
    </source>
</evidence>
<dbReference type="Pfam" id="PF01433">
    <property type="entry name" value="Peptidase_M1"/>
    <property type="match status" value="1"/>
</dbReference>
<evidence type="ECO:0000313" key="5">
    <source>
        <dbReference type="EMBL" id="OEL11796.1"/>
    </source>
</evidence>
<dbReference type="SUPFAM" id="SSF55486">
    <property type="entry name" value="Metalloproteases ('zincins'), catalytic domain"/>
    <property type="match status" value="1"/>
</dbReference>
<feature type="chain" id="PRO_5009186939" evidence="3">
    <location>
        <begin position="23"/>
        <end position="613"/>
    </location>
</feature>
<keyword evidence="6" id="KW-1185">Reference proteome</keyword>
<accession>A0A1E5UFW7</accession>
<keyword evidence="2" id="KW-0479">Metal-binding</keyword>
<dbReference type="EMBL" id="MKGI01000018">
    <property type="protein sequence ID" value="OEL11796.1"/>
    <property type="molecule type" value="Genomic_DNA"/>
</dbReference>
<dbReference type="PANTHER" id="PTHR45726">
    <property type="entry name" value="LEUKOTRIENE A-4 HYDROLASE"/>
    <property type="match status" value="1"/>
</dbReference>
<comment type="cofactor">
    <cofactor evidence="2">
        <name>Zn(2+)</name>
        <dbReference type="ChEBI" id="CHEBI:29105"/>
    </cofactor>
    <text evidence="2">Binds 1 zinc ion per subunit.</text>
</comment>
<evidence type="ECO:0000256" key="2">
    <source>
        <dbReference type="PIRSR" id="PIRSR634015-3"/>
    </source>
</evidence>
<dbReference type="PANTHER" id="PTHR45726:SF3">
    <property type="entry name" value="LEUKOTRIENE A-4 HYDROLASE"/>
    <property type="match status" value="1"/>
</dbReference>
<dbReference type="AlphaFoldDB" id="A0A1E5UFW7"/>
<evidence type="ECO:0000313" key="6">
    <source>
        <dbReference type="Proteomes" id="UP000095601"/>
    </source>
</evidence>
<dbReference type="PATRIC" id="fig|237258.4.peg.1689"/>
<dbReference type="CDD" id="cd09604">
    <property type="entry name" value="M1_APN_like"/>
    <property type="match status" value="1"/>
</dbReference>
<dbReference type="Gene3D" id="1.10.390.10">
    <property type="entry name" value="Neutral Protease Domain 2"/>
    <property type="match status" value="1"/>
</dbReference>
<feature type="active site" description="Proton donor" evidence="1">
    <location>
        <position position="438"/>
    </location>
</feature>
<feature type="binding site" evidence="2">
    <location>
        <position position="358"/>
    </location>
    <ligand>
        <name>Zn(2+)</name>
        <dbReference type="ChEBI" id="CHEBI:29105"/>
        <note>catalytic</note>
    </ligand>
</feature>
<dbReference type="InterPro" id="IPR014782">
    <property type="entry name" value="Peptidase_M1_dom"/>
</dbReference>
<sequence>MKNRLVAIFSLIVGLITAQQQAYYQQEASYKMEIDVDAANYSYHGNQEIKYTNNSPDELSVVYFHLYWNAFKPNSLMDQRVQNQGKNADGRLTEFGSSKLASIPKNEEGSQTVNWIKQNGKLLKFEVQETIMKVYLNEKIKPNSTTTFTMDWDSVVPKQIRRSGRNNREGVDMTMTQWFPKLAEYDYDGWATFDYVGREFHAPFADFDVTIKIDKDYVIGAGGILENPSEVKGYTENPTIKTDKNDKATWRFTAKNILDFAWAADKDYSVETFIVPDGPKVNFVYQKSEKTQFWSEAQPYITKYFQLMNATFGRYVYPTYSFVQGGDGGMEYGMCTMILGEARSLEGLLGLMIHEGAHSWYQQMLATNESTKPWLDEGFTSYAEDFVMNALFPKDDMPNPFYNAIQSYVRFVKSGKEEPAVWLADHHDNGTAYTVASYTKGELFLVELGYIVGEENLSKILKKYYQDWNLKHPTDRDFLHIAQQISGMDLKWFHHYWINTTKTIDYAIKDVKYNDDSTTITLVNNGEVPMPIDFSIFTKDKKTVNYHIPLNMMRTPKTKDYFGDFQTLNYWNWTTKEYTLTIPYKKSDLQILGIDFSQRLADVNPENNFLEVK</sequence>
<dbReference type="GO" id="GO:0008270">
    <property type="term" value="F:zinc ion binding"/>
    <property type="evidence" value="ECO:0007669"/>
    <property type="project" value="InterPro"/>
</dbReference>
<evidence type="ECO:0000256" key="3">
    <source>
        <dbReference type="SAM" id="SignalP"/>
    </source>
</evidence>
<keyword evidence="2" id="KW-0862">Zinc</keyword>
<proteinExistence type="predicted"/>
<feature type="active site" description="Proton acceptor" evidence="1">
    <location>
        <position position="355"/>
    </location>
</feature>
<dbReference type="GO" id="GO:0008237">
    <property type="term" value="F:metallopeptidase activity"/>
    <property type="evidence" value="ECO:0007669"/>
    <property type="project" value="InterPro"/>
</dbReference>
<feature type="binding site" evidence="2">
    <location>
        <position position="377"/>
    </location>
    <ligand>
        <name>Zn(2+)</name>
        <dbReference type="ChEBI" id="CHEBI:29105"/>
        <note>catalytic</note>
    </ligand>
</feature>
<dbReference type="InterPro" id="IPR027268">
    <property type="entry name" value="Peptidase_M4/M1_CTD_sf"/>
</dbReference>
<dbReference type="InterPro" id="IPR034015">
    <property type="entry name" value="M1_LTA4H"/>
</dbReference>
<feature type="binding site" evidence="2">
    <location>
        <position position="354"/>
    </location>
    <ligand>
        <name>Zn(2+)</name>
        <dbReference type="ChEBI" id="CHEBI:29105"/>
        <note>catalytic</note>
    </ligand>
</feature>
<dbReference type="STRING" id="237258.SAMN04489756_1269"/>
<dbReference type="KEGG" id="cnr:EB819_10940"/>
<protein>
    <submittedName>
        <fullName evidence="5">Peptidase M1 family protein</fullName>
    </submittedName>
</protein>
<dbReference type="Proteomes" id="UP000095601">
    <property type="component" value="Unassembled WGS sequence"/>
</dbReference>
<gene>
    <name evidence="5" type="ORF">BHF72_1737</name>
</gene>
<keyword evidence="3" id="KW-0732">Signal</keyword>
<reference evidence="5 6" key="1">
    <citation type="submission" date="2016-09" db="EMBL/GenBank/DDBJ databases">
        <authorList>
            <person name="Capua I."/>
            <person name="De Benedictis P."/>
            <person name="Joannis T."/>
            <person name="Lombin L.H."/>
            <person name="Cattoli G."/>
        </authorList>
    </citation>
    <scope>NUCLEOTIDE SEQUENCE [LARGE SCALE GENOMIC DNA]</scope>
    <source>
        <strain evidence="5 6">NRS-1</strain>
    </source>
</reference>
<dbReference type="OrthoDB" id="9814383at2"/>
<comment type="caution">
    <text evidence="5">The sequence shown here is derived from an EMBL/GenBank/DDBJ whole genome shotgun (WGS) entry which is preliminary data.</text>
</comment>
<feature type="signal peptide" evidence="3">
    <location>
        <begin position="1"/>
        <end position="22"/>
    </location>
</feature>